<evidence type="ECO:0000313" key="2">
    <source>
        <dbReference type="EMBL" id="GIH04209.1"/>
    </source>
</evidence>
<dbReference type="PRINTS" id="PR00038">
    <property type="entry name" value="HTHLUXR"/>
</dbReference>
<dbReference type="InterPro" id="IPR036388">
    <property type="entry name" value="WH-like_DNA-bd_sf"/>
</dbReference>
<dbReference type="PROSITE" id="PS50043">
    <property type="entry name" value="HTH_LUXR_2"/>
    <property type="match status" value="1"/>
</dbReference>
<name>A0A8J3VE52_9ACTN</name>
<dbReference type="InterPro" id="IPR051797">
    <property type="entry name" value="TrmB-like"/>
</dbReference>
<dbReference type="Pfam" id="PF01978">
    <property type="entry name" value="TrmB"/>
    <property type="match status" value="1"/>
</dbReference>
<accession>A0A8J3VE52</accession>
<dbReference type="Gene3D" id="1.10.10.10">
    <property type="entry name" value="Winged helix-like DNA-binding domain superfamily/Winged helix DNA-binding domain"/>
    <property type="match status" value="2"/>
</dbReference>
<dbReference type="InterPro" id="IPR000792">
    <property type="entry name" value="Tscrpt_reg_LuxR_C"/>
</dbReference>
<evidence type="ECO:0000313" key="3">
    <source>
        <dbReference type="Proteomes" id="UP000612899"/>
    </source>
</evidence>
<dbReference type="Pfam" id="PF00196">
    <property type="entry name" value="GerE"/>
    <property type="match status" value="1"/>
</dbReference>
<dbReference type="EMBL" id="BONY01000011">
    <property type="protein sequence ID" value="GIH04209.1"/>
    <property type="molecule type" value="Genomic_DNA"/>
</dbReference>
<dbReference type="GO" id="GO:0006355">
    <property type="term" value="P:regulation of DNA-templated transcription"/>
    <property type="evidence" value="ECO:0007669"/>
    <property type="project" value="InterPro"/>
</dbReference>
<dbReference type="Proteomes" id="UP000612899">
    <property type="component" value="Unassembled WGS sequence"/>
</dbReference>
<dbReference type="PANTHER" id="PTHR34293">
    <property type="entry name" value="HTH-TYPE TRANSCRIPTIONAL REGULATOR TRMBL2"/>
    <property type="match status" value="1"/>
</dbReference>
<dbReference type="SUPFAM" id="SSF46894">
    <property type="entry name" value="C-terminal effector domain of the bipartite response regulators"/>
    <property type="match status" value="1"/>
</dbReference>
<proteinExistence type="predicted"/>
<dbReference type="InterPro" id="IPR002831">
    <property type="entry name" value="Tscrpt_reg_TrmB_N"/>
</dbReference>
<dbReference type="CDD" id="cd06170">
    <property type="entry name" value="LuxR_C_like"/>
    <property type="match status" value="1"/>
</dbReference>
<organism evidence="2 3">
    <name type="scientific">Rhizocola hellebori</name>
    <dbReference type="NCBI Taxonomy" id="1392758"/>
    <lineage>
        <taxon>Bacteria</taxon>
        <taxon>Bacillati</taxon>
        <taxon>Actinomycetota</taxon>
        <taxon>Actinomycetes</taxon>
        <taxon>Micromonosporales</taxon>
        <taxon>Micromonosporaceae</taxon>
        <taxon>Rhizocola</taxon>
    </lineage>
</organism>
<dbReference type="InterPro" id="IPR036390">
    <property type="entry name" value="WH_DNA-bd_sf"/>
</dbReference>
<sequence>MGLTNLGLSPAAEAVYRAMLAEPSMRPDDLAERLELPQRTVRRALDRLTALDLLVAAESGDHSPAPPGAGLTALLREAEEQLSRRQREIAATRDAIAAIVAVHADRAPEGDAMIRLEGLDTVRRRLTELARHASKDFWLFSPGRAFRLAAITMDDEFSFAAMAGSVRFRALHQDSYRSDPETLAFAQRMTDRGGEIRTVPVVPMPMVVMDRHIALLPISSADVQLGAFEVHAGGMLAAVCALFDQLWHTSSALHQPLRRNGDGLTAQEVEVLRLLAAGLTDEAVARKVGLSARTVRRTIASLNDRLRANSRFQAGVQASRKGWI</sequence>
<dbReference type="AlphaFoldDB" id="A0A8J3VE52"/>
<dbReference type="RefSeq" id="WP_203908090.1">
    <property type="nucleotide sequence ID" value="NZ_BONY01000011.1"/>
</dbReference>
<dbReference type="InterPro" id="IPR016032">
    <property type="entry name" value="Sig_transdc_resp-reg_C-effctor"/>
</dbReference>
<gene>
    <name evidence="2" type="ORF">Rhe02_22760</name>
</gene>
<dbReference type="PANTHER" id="PTHR34293:SF1">
    <property type="entry name" value="HTH-TYPE TRANSCRIPTIONAL REGULATOR TRMBL2"/>
    <property type="match status" value="1"/>
</dbReference>
<reference evidence="2" key="1">
    <citation type="submission" date="2021-01" db="EMBL/GenBank/DDBJ databases">
        <title>Whole genome shotgun sequence of Rhizocola hellebori NBRC 109834.</title>
        <authorList>
            <person name="Komaki H."/>
            <person name="Tamura T."/>
        </authorList>
    </citation>
    <scope>NUCLEOTIDE SEQUENCE</scope>
    <source>
        <strain evidence="2">NBRC 109834</strain>
    </source>
</reference>
<comment type="caution">
    <text evidence="2">The sequence shown here is derived from an EMBL/GenBank/DDBJ whole genome shotgun (WGS) entry which is preliminary data.</text>
</comment>
<keyword evidence="3" id="KW-1185">Reference proteome</keyword>
<dbReference type="SUPFAM" id="SSF46785">
    <property type="entry name" value="Winged helix' DNA-binding domain"/>
    <property type="match status" value="1"/>
</dbReference>
<dbReference type="GO" id="GO:0003677">
    <property type="term" value="F:DNA binding"/>
    <property type="evidence" value="ECO:0007669"/>
    <property type="project" value="InterPro"/>
</dbReference>
<feature type="domain" description="HTH luxR-type" evidence="1">
    <location>
        <begin position="257"/>
        <end position="322"/>
    </location>
</feature>
<evidence type="ECO:0000259" key="1">
    <source>
        <dbReference type="PROSITE" id="PS50043"/>
    </source>
</evidence>
<protein>
    <recommendedName>
        <fullName evidence="1">HTH luxR-type domain-containing protein</fullName>
    </recommendedName>
</protein>
<dbReference type="SMART" id="SM00421">
    <property type="entry name" value="HTH_LUXR"/>
    <property type="match status" value="1"/>
</dbReference>